<dbReference type="InParanoid" id="C1FHI2"/>
<dbReference type="AlphaFoldDB" id="C1FHI2"/>
<dbReference type="PANTHER" id="PTHR13124:SF12">
    <property type="entry name" value="LARGE RIBOSOMAL SUBUNIT PROTEIN ML46"/>
    <property type="match status" value="1"/>
</dbReference>
<dbReference type="GeneID" id="8246846"/>
<dbReference type="OMA" id="TDSYMEK"/>
<dbReference type="FunCoup" id="C1FHI2">
    <property type="interactions" value="614"/>
</dbReference>
<dbReference type="PANTHER" id="PTHR13124">
    <property type="entry name" value="39S RIBOSOMAL PROTEIN L46, MITOCHONDRIAL PRECURSOR-RELATED"/>
    <property type="match status" value="1"/>
</dbReference>
<dbReference type="eggNOG" id="KOG4548">
    <property type="taxonomic scope" value="Eukaryota"/>
</dbReference>
<protein>
    <recommendedName>
        <fullName evidence="4">Nudix hydrolase domain-containing protein</fullName>
    </recommendedName>
</protein>
<dbReference type="GO" id="GO:0005762">
    <property type="term" value="C:mitochondrial large ribosomal subunit"/>
    <property type="evidence" value="ECO:0007669"/>
    <property type="project" value="TreeGrafter"/>
</dbReference>
<dbReference type="CDD" id="cd04661">
    <property type="entry name" value="NUDIX_MRP_L46"/>
    <property type="match status" value="1"/>
</dbReference>
<feature type="region of interest" description="Disordered" evidence="1">
    <location>
        <begin position="40"/>
        <end position="71"/>
    </location>
</feature>
<evidence type="ECO:0000256" key="1">
    <source>
        <dbReference type="SAM" id="MobiDB-lite"/>
    </source>
</evidence>
<dbReference type="SUPFAM" id="SSF55811">
    <property type="entry name" value="Nudix"/>
    <property type="match status" value="1"/>
</dbReference>
<dbReference type="RefSeq" id="XP_002508846.1">
    <property type="nucleotide sequence ID" value="XM_002508800.1"/>
</dbReference>
<name>C1FHI2_MICCC</name>
<feature type="compositionally biased region" description="Basic and acidic residues" evidence="1">
    <location>
        <begin position="57"/>
        <end position="71"/>
    </location>
</feature>
<evidence type="ECO:0000313" key="3">
    <source>
        <dbReference type="Proteomes" id="UP000002009"/>
    </source>
</evidence>
<dbReference type="Gene3D" id="3.90.79.10">
    <property type="entry name" value="Nucleoside Triphosphate Pyrophosphohydrolase"/>
    <property type="match status" value="1"/>
</dbReference>
<evidence type="ECO:0008006" key="4">
    <source>
        <dbReference type="Google" id="ProtNLM"/>
    </source>
</evidence>
<evidence type="ECO:0000313" key="2">
    <source>
        <dbReference type="EMBL" id="ACO70104.1"/>
    </source>
</evidence>
<accession>C1FHI2</accession>
<dbReference type="Proteomes" id="UP000002009">
    <property type="component" value="Chromosome 10"/>
</dbReference>
<reference evidence="2 3" key="1">
    <citation type="journal article" date="2009" name="Science">
        <title>Green evolution and dynamic adaptations revealed by genomes of the marine picoeukaryotes Micromonas.</title>
        <authorList>
            <person name="Worden A.Z."/>
            <person name="Lee J.H."/>
            <person name="Mock T."/>
            <person name="Rouze P."/>
            <person name="Simmons M.P."/>
            <person name="Aerts A.L."/>
            <person name="Allen A.E."/>
            <person name="Cuvelier M.L."/>
            <person name="Derelle E."/>
            <person name="Everett M.V."/>
            <person name="Foulon E."/>
            <person name="Grimwood J."/>
            <person name="Gundlach H."/>
            <person name="Henrissat B."/>
            <person name="Napoli C."/>
            <person name="McDonald S.M."/>
            <person name="Parker M.S."/>
            <person name="Rombauts S."/>
            <person name="Salamov A."/>
            <person name="Von Dassow P."/>
            <person name="Badger J.H."/>
            <person name="Coutinho P.M."/>
            <person name="Demir E."/>
            <person name="Dubchak I."/>
            <person name="Gentemann C."/>
            <person name="Eikrem W."/>
            <person name="Gready J.E."/>
            <person name="John U."/>
            <person name="Lanier W."/>
            <person name="Lindquist E.A."/>
            <person name="Lucas S."/>
            <person name="Mayer K.F."/>
            <person name="Moreau H."/>
            <person name="Not F."/>
            <person name="Otillar R."/>
            <person name="Panaud O."/>
            <person name="Pangilinan J."/>
            <person name="Paulsen I."/>
            <person name="Piegu B."/>
            <person name="Poliakov A."/>
            <person name="Robbens S."/>
            <person name="Schmutz J."/>
            <person name="Toulza E."/>
            <person name="Wyss T."/>
            <person name="Zelensky A."/>
            <person name="Zhou K."/>
            <person name="Armbrust E.V."/>
            <person name="Bhattacharya D."/>
            <person name="Goodenough U.W."/>
            <person name="Van de Peer Y."/>
            <person name="Grigoriev I.V."/>
        </authorList>
    </citation>
    <scope>NUCLEOTIDE SEQUENCE [LARGE SCALE GENOMIC DNA]</scope>
    <source>
        <strain evidence="3">RCC299 / NOUM17</strain>
    </source>
</reference>
<organism evidence="2 3">
    <name type="scientific">Micromonas commoda (strain RCC299 / NOUM17 / CCMP2709)</name>
    <name type="common">Picoplanktonic green alga</name>
    <dbReference type="NCBI Taxonomy" id="296587"/>
    <lineage>
        <taxon>Eukaryota</taxon>
        <taxon>Viridiplantae</taxon>
        <taxon>Chlorophyta</taxon>
        <taxon>Mamiellophyceae</taxon>
        <taxon>Mamiellales</taxon>
        <taxon>Mamiellaceae</taxon>
        <taxon>Micromonas</taxon>
    </lineage>
</organism>
<dbReference type="KEGG" id="mis:MICPUN_102807"/>
<dbReference type="InterPro" id="IPR015797">
    <property type="entry name" value="NUDIX_hydrolase-like_dom_sf"/>
</dbReference>
<dbReference type="InterPro" id="IPR040008">
    <property type="entry name" value="Ribosomal_mL46"/>
</dbReference>
<feature type="compositionally biased region" description="Acidic residues" evidence="1">
    <location>
        <begin position="47"/>
        <end position="56"/>
    </location>
</feature>
<proteinExistence type="predicted"/>
<dbReference type="OrthoDB" id="498201at2759"/>
<gene>
    <name evidence="2" type="ORF">MICPUN_102807</name>
</gene>
<dbReference type="STRING" id="296587.C1FHI2"/>
<keyword evidence="3" id="KW-1185">Reference proteome</keyword>
<dbReference type="GO" id="GO:0003735">
    <property type="term" value="F:structural constituent of ribosome"/>
    <property type="evidence" value="ECO:0007669"/>
    <property type="project" value="InterPro"/>
</dbReference>
<dbReference type="InterPro" id="IPR033650">
    <property type="entry name" value="Ribosomal_mL46_NUDIX"/>
</dbReference>
<sequence>MIVERLPMVAPPPEPWEAEYQQWSDERRRKFLKKLPEGLVNPKAEFEERDQGEDFEPAPRETEADKTGDQRTMHRRLDEFLFLVVQNAKTGQWGFPRREHVEGETMRDVARQAMEEAVGDSIETYLVGNAPLGHFYEAKTGADGKEGGQGTNFYHRAQWLDGTLKLESRYKDYKWLTKEELGAHFNEEHHEFIKAIC</sequence>
<dbReference type="EMBL" id="CP001576">
    <property type="protein sequence ID" value="ACO70104.1"/>
    <property type="molecule type" value="Genomic_DNA"/>
</dbReference>